<accession>A0A9P9F4R4</accession>
<dbReference type="Proteomes" id="UP000738349">
    <property type="component" value="Unassembled WGS sequence"/>
</dbReference>
<keyword evidence="2" id="KW-1185">Reference proteome</keyword>
<comment type="caution">
    <text evidence="1">The sequence shown here is derived from an EMBL/GenBank/DDBJ whole genome shotgun (WGS) entry which is preliminary data.</text>
</comment>
<dbReference type="EMBL" id="JAGMUV010000006">
    <property type="protein sequence ID" value="KAH7153114.1"/>
    <property type="molecule type" value="Genomic_DNA"/>
</dbReference>
<evidence type="ECO:0000313" key="1">
    <source>
        <dbReference type="EMBL" id="KAH7153114.1"/>
    </source>
</evidence>
<organism evidence="1 2">
    <name type="scientific">Dactylonectria macrodidyma</name>
    <dbReference type="NCBI Taxonomy" id="307937"/>
    <lineage>
        <taxon>Eukaryota</taxon>
        <taxon>Fungi</taxon>
        <taxon>Dikarya</taxon>
        <taxon>Ascomycota</taxon>
        <taxon>Pezizomycotina</taxon>
        <taxon>Sordariomycetes</taxon>
        <taxon>Hypocreomycetidae</taxon>
        <taxon>Hypocreales</taxon>
        <taxon>Nectriaceae</taxon>
        <taxon>Dactylonectria</taxon>
    </lineage>
</organism>
<gene>
    <name evidence="1" type="ORF">EDB81DRAFT_446698</name>
</gene>
<dbReference type="AlphaFoldDB" id="A0A9P9F4R4"/>
<proteinExistence type="predicted"/>
<name>A0A9P9F4R4_9HYPO</name>
<reference evidence="1" key="1">
    <citation type="journal article" date="2021" name="Nat. Commun.">
        <title>Genetic determinants of endophytism in the Arabidopsis root mycobiome.</title>
        <authorList>
            <person name="Mesny F."/>
            <person name="Miyauchi S."/>
            <person name="Thiergart T."/>
            <person name="Pickel B."/>
            <person name="Atanasova L."/>
            <person name="Karlsson M."/>
            <person name="Huettel B."/>
            <person name="Barry K.W."/>
            <person name="Haridas S."/>
            <person name="Chen C."/>
            <person name="Bauer D."/>
            <person name="Andreopoulos W."/>
            <person name="Pangilinan J."/>
            <person name="LaButti K."/>
            <person name="Riley R."/>
            <person name="Lipzen A."/>
            <person name="Clum A."/>
            <person name="Drula E."/>
            <person name="Henrissat B."/>
            <person name="Kohler A."/>
            <person name="Grigoriev I.V."/>
            <person name="Martin F.M."/>
            <person name="Hacquard S."/>
        </authorList>
    </citation>
    <scope>NUCLEOTIDE SEQUENCE</scope>
    <source>
        <strain evidence="1">MPI-CAGE-AT-0147</strain>
    </source>
</reference>
<sequence length="216" mass="24527">MIEMMVEVCGPVPDCEMFPEDVQHSIRKYDGDYIAILNKLFEEAISTPEDRVQNSPCTLLMLRWLKKNSSERNRNALCELLLHPHIRSFRTRAALGQHSQDSIFEVLETCRLTRTGKGIPNVFGIYLLHGPRKQGSIGRDLMYVGQSRAQQGSVSNAFGIKKRSMSHLEAILKCKAARGRSGRTGRDQSTTVQWAHRRLSHTDFEDTRQAVLSVFP</sequence>
<dbReference type="OrthoDB" id="4619081at2759"/>
<evidence type="ECO:0000313" key="2">
    <source>
        <dbReference type="Proteomes" id="UP000738349"/>
    </source>
</evidence>
<protein>
    <submittedName>
        <fullName evidence="1">Uncharacterized protein</fullName>
    </submittedName>
</protein>